<keyword evidence="4" id="KW-1185">Reference proteome</keyword>
<dbReference type="AlphaFoldDB" id="A0A2X4TUK2"/>
<gene>
    <name evidence="1" type="ORF">I6G64_09420</name>
    <name evidence="2" type="ORF">NCTC12961_00741</name>
</gene>
<accession>A0A2X4TUK2</accession>
<evidence type="ECO:0000313" key="4">
    <source>
        <dbReference type="Proteomes" id="UP000594967"/>
    </source>
</evidence>
<evidence type="ECO:0000313" key="3">
    <source>
        <dbReference type="Proteomes" id="UP000248897"/>
    </source>
</evidence>
<evidence type="ECO:0000313" key="1">
    <source>
        <dbReference type="EMBL" id="QPS22573.1"/>
    </source>
</evidence>
<reference evidence="1 4" key="2">
    <citation type="submission" date="2020-12" db="EMBL/GenBank/DDBJ databases">
        <title>FDA dAtabase for Regulatory Grade micrObial Sequences (FDA-ARGOS): Supporting development and validation of Infectious Disease Dx tests.</title>
        <authorList>
            <person name="Sproer C."/>
            <person name="Gronow S."/>
            <person name="Severitt S."/>
            <person name="Schroder I."/>
            <person name="Tallon L."/>
            <person name="Sadzewicz L."/>
            <person name="Zhao X."/>
            <person name="Boylan J."/>
            <person name="Ott S."/>
            <person name="Bowen H."/>
            <person name="Vavikolanu K."/>
            <person name="Mehta A."/>
            <person name="Aluvathingal J."/>
            <person name="Nadendla S."/>
            <person name="Lowell S."/>
            <person name="Myers T."/>
            <person name="Yan Y."/>
            <person name="Sichtig H."/>
        </authorList>
    </citation>
    <scope>NUCLEOTIDE SEQUENCE [LARGE SCALE GENOMIC DNA]</scope>
    <source>
        <strain evidence="1 4">FDAARGOS_907</strain>
    </source>
</reference>
<protein>
    <submittedName>
        <fullName evidence="1">YfiR family protein</fullName>
    </submittedName>
</protein>
<organism evidence="2 3">
    <name type="scientific">Serratia plymuthica</name>
    <dbReference type="NCBI Taxonomy" id="82996"/>
    <lineage>
        <taxon>Bacteria</taxon>
        <taxon>Pseudomonadati</taxon>
        <taxon>Pseudomonadota</taxon>
        <taxon>Gammaproteobacteria</taxon>
        <taxon>Enterobacterales</taxon>
        <taxon>Yersiniaceae</taxon>
        <taxon>Serratia</taxon>
    </lineage>
</organism>
<evidence type="ECO:0000313" key="2">
    <source>
        <dbReference type="EMBL" id="SQI31086.1"/>
    </source>
</evidence>
<sequence>MKMAKNAVMLAASAKSSLTSFICARLDDGRLLPFILVLLLALPGLARPETRSPYQNRTHAVTTVVVGIISYARWPSEPKPIRLCVTAPTQYAEGLFDPILLSAPRPIKTERVPFDSPLLNTGCDVIYLGNINAGQKQNFIQRIQGHSILSISENDGECSAGSAFCLQIDGDQASFKVNLDALARSGVRVHPNVLQLARKQAPPL</sequence>
<dbReference type="InterPro" id="IPR025293">
    <property type="entry name" value="YfiR/HmsC-like"/>
</dbReference>
<dbReference type="Proteomes" id="UP000248897">
    <property type="component" value="Chromosome 1"/>
</dbReference>
<name>A0A2X4TUK2_SERPL</name>
<dbReference type="STRING" id="82996.ADP72_08060"/>
<proteinExistence type="predicted"/>
<reference evidence="2 3" key="1">
    <citation type="submission" date="2018-06" db="EMBL/GenBank/DDBJ databases">
        <authorList>
            <consortium name="Pathogen Informatics"/>
            <person name="Doyle S."/>
        </authorList>
    </citation>
    <scope>NUCLEOTIDE SEQUENCE [LARGE SCALE GENOMIC DNA]</scope>
    <source>
        <strain evidence="2 3">NCTC12961</strain>
    </source>
</reference>
<dbReference type="EMBL" id="CP065673">
    <property type="protein sequence ID" value="QPS22573.1"/>
    <property type="molecule type" value="Genomic_DNA"/>
</dbReference>
<dbReference type="RefSeq" id="WP_063198642.1">
    <property type="nucleotide sequence ID" value="NZ_CAMITG010000001.1"/>
</dbReference>
<dbReference type="Pfam" id="PF13689">
    <property type="entry name" value="DUF4154"/>
    <property type="match status" value="1"/>
</dbReference>
<dbReference type="Proteomes" id="UP000594967">
    <property type="component" value="Chromosome"/>
</dbReference>
<dbReference type="EMBL" id="LS483469">
    <property type="protein sequence ID" value="SQI31086.1"/>
    <property type="molecule type" value="Genomic_DNA"/>
</dbReference>